<dbReference type="HOGENOM" id="CLU_2998033_0_0_1"/>
<accession>A0A0D0A2U3</accession>
<gene>
    <name evidence="1" type="ORF">CY34DRAFT_811687</name>
</gene>
<dbReference type="InParanoid" id="A0A0D0A2U3"/>
<dbReference type="OrthoDB" id="432685at2759"/>
<reference evidence="2" key="2">
    <citation type="submission" date="2015-01" db="EMBL/GenBank/DDBJ databases">
        <title>Evolutionary Origins and Diversification of the Mycorrhizal Mutualists.</title>
        <authorList>
            <consortium name="DOE Joint Genome Institute"/>
            <consortium name="Mycorrhizal Genomics Consortium"/>
            <person name="Kohler A."/>
            <person name="Kuo A."/>
            <person name="Nagy L.G."/>
            <person name="Floudas D."/>
            <person name="Copeland A."/>
            <person name="Barry K.W."/>
            <person name="Cichocki N."/>
            <person name="Veneault-Fourrey C."/>
            <person name="LaButti K."/>
            <person name="Lindquist E.A."/>
            <person name="Lipzen A."/>
            <person name="Lundell T."/>
            <person name="Morin E."/>
            <person name="Murat C."/>
            <person name="Riley R."/>
            <person name="Ohm R."/>
            <person name="Sun H."/>
            <person name="Tunlid A."/>
            <person name="Henrissat B."/>
            <person name="Grigoriev I.V."/>
            <person name="Hibbett D.S."/>
            <person name="Martin F."/>
        </authorList>
    </citation>
    <scope>NUCLEOTIDE SEQUENCE [LARGE SCALE GENOMIC DNA]</scope>
    <source>
        <strain evidence="2">UH-Slu-Lm8-n1</strain>
    </source>
</reference>
<sequence>METDHGHMRDTCNPLRKSVLVLVAYCSLLNLSTNYDQPIKLGHGAAPGNIVNTAIGY</sequence>
<name>A0A0D0A2U3_9AGAM</name>
<organism evidence="1 2">
    <name type="scientific">Suillus luteus UH-Slu-Lm8-n1</name>
    <dbReference type="NCBI Taxonomy" id="930992"/>
    <lineage>
        <taxon>Eukaryota</taxon>
        <taxon>Fungi</taxon>
        <taxon>Dikarya</taxon>
        <taxon>Basidiomycota</taxon>
        <taxon>Agaricomycotina</taxon>
        <taxon>Agaricomycetes</taxon>
        <taxon>Agaricomycetidae</taxon>
        <taxon>Boletales</taxon>
        <taxon>Suillineae</taxon>
        <taxon>Suillaceae</taxon>
        <taxon>Suillus</taxon>
    </lineage>
</organism>
<dbReference type="AlphaFoldDB" id="A0A0D0A2U3"/>
<proteinExistence type="predicted"/>
<dbReference type="Proteomes" id="UP000054485">
    <property type="component" value="Unassembled WGS sequence"/>
</dbReference>
<reference evidence="1 2" key="1">
    <citation type="submission" date="2014-04" db="EMBL/GenBank/DDBJ databases">
        <authorList>
            <consortium name="DOE Joint Genome Institute"/>
            <person name="Kuo A."/>
            <person name="Ruytinx J."/>
            <person name="Rineau F."/>
            <person name="Colpaert J."/>
            <person name="Kohler A."/>
            <person name="Nagy L.G."/>
            <person name="Floudas D."/>
            <person name="Copeland A."/>
            <person name="Barry K.W."/>
            <person name="Cichocki N."/>
            <person name="Veneault-Fourrey C."/>
            <person name="LaButti K."/>
            <person name="Lindquist E.A."/>
            <person name="Lipzen A."/>
            <person name="Lundell T."/>
            <person name="Morin E."/>
            <person name="Murat C."/>
            <person name="Sun H."/>
            <person name="Tunlid A."/>
            <person name="Henrissat B."/>
            <person name="Grigoriev I.V."/>
            <person name="Hibbett D.S."/>
            <person name="Martin F."/>
            <person name="Nordberg H.P."/>
            <person name="Cantor M.N."/>
            <person name="Hua S.X."/>
        </authorList>
    </citation>
    <scope>NUCLEOTIDE SEQUENCE [LARGE SCALE GENOMIC DNA]</scope>
    <source>
        <strain evidence="1 2">UH-Slu-Lm8-n1</strain>
    </source>
</reference>
<keyword evidence="2" id="KW-1185">Reference proteome</keyword>
<dbReference type="EMBL" id="KN835570">
    <property type="protein sequence ID" value="KIK36001.1"/>
    <property type="molecule type" value="Genomic_DNA"/>
</dbReference>
<protein>
    <submittedName>
        <fullName evidence="1">Uncharacterized protein</fullName>
    </submittedName>
</protein>
<evidence type="ECO:0000313" key="2">
    <source>
        <dbReference type="Proteomes" id="UP000054485"/>
    </source>
</evidence>
<evidence type="ECO:0000313" key="1">
    <source>
        <dbReference type="EMBL" id="KIK36001.1"/>
    </source>
</evidence>